<dbReference type="EMBL" id="LELK01000001">
    <property type="protein sequence ID" value="KMM39441.1"/>
    <property type="molecule type" value="Genomic_DNA"/>
</dbReference>
<dbReference type="RefSeq" id="WP_048310612.1">
    <property type="nucleotide sequence ID" value="NZ_CP119526.1"/>
</dbReference>
<protein>
    <submittedName>
        <fullName evidence="2">Monooxygenase</fullName>
    </submittedName>
</protein>
<dbReference type="AlphaFoldDB" id="A0A0J6CT03"/>
<accession>A0A0J6CT03</accession>
<evidence type="ECO:0000313" key="2">
    <source>
        <dbReference type="EMBL" id="KMM39441.1"/>
    </source>
</evidence>
<keyword evidence="2" id="KW-0560">Oxidoreductase</keyword>
<dbReference type="STRING" id="157733.AB986_09680"/>
<proteinExistence type="predicted"/>
<evidence type="ECO:0000313" key="3">
    <source>
        <dbReference type="Proteomes" id="UP000035996"/>
    </source>
</evidence>
<name>A0A0J6CT03_9BACL</name>
<dbReference type="PANTHER" id="PTHR33336:SF3">
    <property type="entry name" value="ABM DOMAIN-CONTAINING PROTEIN"/>
    <property type="match status" value="1"/>
</dbReference>
<dbReference type="InterPro" id="IPR050744">
    <property type="entry name" value="AI-2_Isomerase_LsrG"/>
</dbReference>
<dbReference type="PANTHER" id="PTHR33336">
    <property type="entry name" value="QUINOL MONOOXYGENASE YGIN-RELATED"/>
    <property type="match status" value="1"/>
</dbReference>
<dbReference type="GO" id="GO:0004497">
    <property type="term" value="F:monooxygenase activity"/>
    <property type="evidence" value="ECO:0007669"/>
    <property type="project" value="UniProtKB-KW"/>
</dbReference>
<dbReference type="PROSITE" id="PS51725">
    <property type="entry name" value="ABM"/>
    <property type="match status" value="1"/>
</dbReference>
<reference evidence="2" key="1">
    <citation type="submission" date="2015-06" db="EMBL/GenBank/DDBJ databases">
        <authorList>
            <person name="Liu B."/>
            <person name="Wang J."/>
            <person name="Zhu Y."/>
            <person name="Liu G."/>
            <person name="Chen Q."/>
            <person name="Zheng C."/>
            <person name="Che J."/>
            <person name="Ge C."/>
            <person name="Shi H."/>
            <person name="Pan Z."/>
            <person name="Liu X."/>
        </authorList>
    </citation>
    <scope>NUCLEOTIDE SEQUENCE [LARGE SCALE GENOMIC DNA]</scope>
    <source>
        <strain evidence="2">DSM 16346</strain>
    </source>
</reference>
<gene>
    <name evidence="2" type="ORF">AB986_09680</name>
</gene>
<dbReference type="Pfam" id="PF03992">
    <property type="entry name" value="ABM"/>
    <property type="match status" value="1"/>
</dbReference>
<dbReference type="OrthoDB" id="9806189at2"/>
<dbReference type="InterPro" id="IPR007138">
    <property type="entry name" value="ABM_dom"/>
</dbReference>
<keyword evidence="3" id="KW-1185">Reference proteome</keyword>
<feature type="domain" description="ABM" evidence="1">
    <location>
        <begin position="4"/>
        <end position="91"/>
    </location>
</feature>
<sequence length="95" mass="11099">MEQLTVTAILKPKEGCEGDVKRVLHEVLIGSREEEGCIQYDVHQSVEDTTFVIYEVWENQDAVESHINSAHYEKYRNEIADLITNREVYKMKKLD</sequence>
<dbReference type="SUPFAM" id="SSF54909">
    <property type="entry name" value="Dimeric alpha+beta barrel"/>
    <property type="match status" value="1"/>
</dbReference>
<dbReference type="Proteomes" id="UP000035996">
    <property type="component" value="Unassembled WGS sequence"/>
</dbReference>
<comment type="caution">
    <text evidence="2">The sequence shown here is derived from an EMBL/GenBank/DDBJ whole genome shotgun (WGS) entry which is preliminary data.</text>
</comment>
<organism evidence="2 3">
    <name type="scientific">Guptibacillus hwajinpoensis</name>
    <dbReference type="NCBI Taxonomy" id="208199"/>
    <lineage>
        <taxon>Bacteria</taxon>
        <taxon>Bacillati</taxon>
        <taxon>Bacillota</taxon>
        <taxon>Bacilli</taxon>
        <taxon>Bacillales</taxon>
        <taxon>Guptibacillaceae</taxon>
        <taxon>Guptibacillus</taxon>
    </lineage>
</organism>
<dbReference type="InterPro" id="IPR011008">
    <property type="entry name" value="Dimeric_a/b-barrel"/>
</dbReference>
<keyword evidence="2" id="KW-0503">Monooxygenase</keyword>
<evidence type="ECO:0000259" key="1">
    <source>
        <dbReference type="PROSITE" id="PS51725"/>
    </source>
</evidence>
<dbReference type="Gene3D" id="3.30.70.100">
    <property type="match status" value="1"/>
</dbReference>